<name>A0A6B9DBL5_9VIRU</name>
<keyword evidence="3" id="KW-1185">Reference proteome</keyword>
<sequence length="236" mass="25045">QLTDRCGNSSQRKKPQSLTAASITGAETPSLATRLQERLQQIVDLHQQLARPIDVALRVAGQPGYNPAPVTSALQAAGGALSQVDPAIQLGNTLLQEAKNLFNDLISPLTGLLGGTTTTDEAATSLSRIQGAPTPQDLQASVAPQLTEGGYLNTDPSQPQHAEQIPSTSSQTLLSPSSDVLMTDILDLNSEEDQLIRRLVKNSHTLLPNSFAKLTGGIQLKLKQPVEWAGRLIPPV</sequence>
<feature type="region of interest" description="Disordered" evidence="1">
    <location>
        <begin position="1"/>
        <end position="20"/>
    </location>
</feature>
<dbReference type="RefSeq" id="YP_010087284.1">
    <property type="nucleotide sequence ID" value="NC_055527.1"/>
</dbReference>
<feature type="non-terminal residue" evidence="2">
    <location>
        <position position="1"/>
    </location>
</feature>
<evidence type="ECO:0000313" key="2">
    <source>
        <dbReference type="EMBL" id="QGW62416.1"/>
    </source>
</evidence>
<protein>
    <submittedName>
        <fullName evidence="2">Nucleoprotein-like protein NP</fullName>
    </submittedName>
</protein>
<dbReference type="GeneID" id="65102548"/>
<feature type="region of interest" description="Disordered" evidence="1">
    <location>
        <begin position="148"/>
        <end position="176"/>
    </location>
</feature>
<keyword evidence="2" id="KW-0543">Viral nucleoprotein</keyword>
<organism evidence="2 3">
    <name type="scientific">Syngnathus scovelli chapparvovirus</name>
    <dbReference type="NCBI Taxonomy" id="2662396"/>
    <lineage>
        <taxon>Viruses</taxon>
        <taxon>Monodnaviria</taxon>
        <taxon>Shotokuvirae</taxon>
        <taxon>Cossaviricota</taxon>
        <taxon>Quintoviricetes</taxon>
        <taxon>Piccovirales</taxon>
        <taxon>Parvoviridae</taxon>
        <taxon>Hamaparvovirinae</taxon>
        <taxon>Ichtchaphamaparvovirus</taxon>
        <taxon>Ichtchaphamaparvovirus syngnathid1</taxon>
    </lineage>
</organism>
<dbReference type="KEGG" id="vg:65102548"/>
<feature type="compositionally biased region" description="Low complexity" evidence="1">
    <location>
        <begin position="164"/>
        <end position="176"/>
    </location>
</feature>
<dbReference type="Proteomes" id="UP000502592">
    <property type="component" value="Segment"/>
</dbReference>
<proteinExistence type="predicted"/>
<evidence type="ECO:0000313" key="3">
    <source>
        <dbReference type="Proteomes" id="UP000502592"/>
    </source>
</evidence>
<reference evidence="2 3" key="1">
    <citation type="journal article" date="2019" name="Viruses">
        <title>An Ancient Lineage of Highly Divergent Parvoviruses Infects both Vertebrate and Invertebrate Hosts.</title>
        <authorList>
            <person name="Penzes J.J."/>
            <person name="de Souza W.M."/>
            <person name="Agbandje-McKenna M."/>
            <person name="Gifford R.J."/>
        </authorList>
    </citation>
    <scope>NUCLEOTIDE SEQUENCE [LARGE SCALE GENOMIC DNA]</scope>
</reference>
<keyword evidence="2" id="KW-0946">Virion</keyword>
<evidence type="ECO:0000256" key="1">
    <source>
        <dbReference type="SAM" id="MobiDB-lite"/>
    </source>
</evidence>
<accession>A0A6B9DBL5</accession>
<dbReference type="EMBL" id="MN049932">
    <property type="protein sequence ID" value="QGW62416.1"/>
    <property type="molecule type" value="Genomic_DNA"/>
</dbReference>
<dbReference type="GO" id="GO:0019013">
    <property type="term" value="C:viral nucleocapsid"/>
    <property type="evidence" value="ECO:0007669"/>
    <property type="project" value="UniProtKB-KW"/>
</dbReference>